<comment type="similarity">
    <text evidence="1 5">Belongs to the flagella basal body rod proteins family.</text>
</comment>
<dbReference type="NCBIfam" id="TIGR03506">
    <property type="entry name" value="FlgEFG_subfam"/>
    <property type="match status" value="2"/>
</dbReference>
<evidence type="ECO:0000256" key="2">
    <source>
        <dbReference type="ARBA" id="ARBA00017948"/>
    </source>
</evidence>
<dbReference type="InterPro" id="IPR053967">
    <property type="entry name" value="LlgE_F_G-like_D1"/>
</dbReference>
<dbReference type="InterPro" id="IPR001444">
    <property type="entry name" value="Flag_bb_rod_N"/>
</dbReference>
<accession>D9QTX3</accession>
<dbReference type="GO" id="GO:0071978">
    <property type="term" value="P:bacterial-type flagellum-dependent swarming motility"/>
    <property type="evidence" value="ECO:0007669"/>
    <property type="project" value="TreeGrafter"/>
</dbReference>
<dbReference type="RefSeq" id="WP_013279135.1">
    <property type="nucleotide sequence ID" value="NC_014378.1"/>
</dbReference>
<dbReference type="OrthoDB" id="9804559at2"/>
<evidence type="ECO:0000313" key="10">
    <source>
        <dbReference type="Proteomes" id="UP000001661"/>
    </source>
</evidence>
<keyword evidence="10" id="KW-1185">Reference proteome</keyword>
<dbReference type="NCBIfam" id="TIGR02488">
    <property type="entry name" value="flgG_G_neg"/>
    <property type="match status" value="1"/>
</dbReference>
<dbReference type="SUPFAM" id="SSF117143">
    <property type="entry name" value="Flagellar hook protein flgE"/>
    <property type="match status" value="1"/>
</dbReference>
<reference evidence="9 10" key="1">
    <citation type="journal article" date="2010" name="Stand. Genomic Sci.">
        <title>Complete genome sequence of Acetohalobium arabaticum type strain (Z-7288).</title>
        <authorList>
            <person name="Sikorski J."/>
            <person name="Lapidus A."/>
            <person name="Chertkov O."/>
            <person name="Lucas S."/>
            <person name="Copeland A."/>
            <person name="Glavina Del Rio T."/>
            <person name="Nolan M."/>
            <person name="Tice H."/>
            <person name="Cheng J.F."/>
            <person name="Han C."/>
            <person name="Brambilla E."/>
            <person name="Pitluck S."/>
            <person name="Liolios K."/>
            <person name="Ivanova N."/>
            <person name="Mavromatis K."/>
            <person name="Mikhailova N."/>
            <person name="Pati A."/>
            <person name="Bruce D."/>
            <person name="Detter C."/>
            <person name="Tapia R."/>
            <person name="Goodwin L."/>
            <person name="Chen A."/>
            <person name="Palaniappan K."/>
            <person name="Land M."/>
            <person name="Hauser L."/>
            <person name="Chang Y.J."/>
            <person name="Jeffries C.D."/>
            <person name="Rohde M."/>
            <person name="Goker M."/>
            <person name="Spring S."/>
            <person name="Woyke T."/>
            <person name="Bristow J."/>
            <person name="Eisen J.A."/>
            <person name="Markowitz V."/>
            <person name="Hugenholtz P."/>
            <person name="Kyrpides N.C."/>
            <person name="Klenk H.P."/>
        </authorList>
    </citation>
    <scope>NUCLEOTIDE SEQUENCE [LARGE SCALE GENOMIC DNA]</scope>
    <source>
        <strain evidence="10">ATCC 49924 / DSM 5501 / Z-7288</strain>
    </source>
</reference>
<keyword evidence="9" id="KW-0282">Flagellum</keyword>
<dbReference type="EMBL" id="CP002105">
    <property type="protein sequence ID" value="ADL13694.1"/>
    <property type="molecule type" value="Genomic_DNA"/>
</dbReference>
<protein>
    <recommendedName>
        <fullName evidence="2 4">Flagellar basal-body rod protein FlgG</fullName>
    </recommendedName>
</protein>
<dbReference type="STRING" id="574087.Acear_2208"/>
<dbReference type="InterPro" id="IPR019776">
    <property type="entry name" value="Flagellar_basal_body_rod_CS"/>
</dbReference>
<comment type="subcellular location">
    <subcellularLocation>
        <location evidence="5">Bacterial flagellum basal body</location>
    </subcellularLocation>
</comment>
<evidence type="ECO:0000256" key="4">
    <source>
        <dbReference type="NCBIfam" id="TIGR02488"/>
    </source>
</evidence>
<evidence type="ECO:0000259" key="8">
    <source>
        <dbReference type="Pfam" id="PF22692"/>
    </source>
</evidence>
<dbReference type="PROSITE" id="PS00588">
    <property type="entry name" value="FLAGELLA_BB_ROD"/>
    <property type="match status" value="1"/>
</dbReference>
<organism evidence="9 10">
    <name type="scientific">Acetohalobium arabaticum (strain ATCC 49924 / DSM 5501 / Z-7288)</name>
    <dbReference type="NCBI Taxonomy" id="574087"/>
    <lineage>
        <taxon>Bacteria</taxon>
        <taxon>Bacillati</taxon>
        <taxon>Bacillota</taxon>
        <taxon>Clostridia</taxon>
        <taxon>Halanaerobiales</taxon>
        <taxon>Halobacteroidaceae</taxon>
        <taxon>Acetohalobium</taxon>
    </lineage>
</organism>
<evidence type="ECO:0000256" key="5">
    <source>
        <dbReference type="RuleBase" id="RU362116"/>
    </source>
</evidence>
<dbReference type="Proteomes" id="UP000001661">
    <property type="component" value="Chromosome"/>
</dbReference>
<comment type="subunit">
    <text evidence="3">The basal body constitutes a major portion of the flagellar organelle and consists of four rings (L,P,S, and M) mounted on a central rod. The rod consists of about 26 subunits of FlgG in the distal portion, and FlgB, FlgC and FlgF are thought to build up the proximal portion of the rod with about 6 subunits each.</text>
</comment>
<evidence type="ECO:0000259" key="6">
    <source>
        <dbReference type="Pfam" id="PF00460"/>
    </source>
</evidence>
<dbReference type="InterPro" id="IPR037925">
    <property type="entry name" value="FlgE/F/G-like"/>
</dbReference>
<gene>
    <name evidence="9" type="ordered locus">Acear_2208</name>
</gene>
<keyword evidence="5" id="KW-0975">Bacterial flagellum</keyword>
<dbReference type="NCBIfam" id="TIGR02490">
    <property type="entry name" value="flgF"/>
    <property type="match status" value="1"/>
</dbReference>
<dbReference type="InterPro" id="IPR010930">
    <property type="entry name" value="Flg_bb/hook_C_dom"/>
</dbReference>
<evidence type="ECO:0000259" key="7">
    <source>
        <dbReference type="Pfam" id="PF06429"/>
    </source>
</evidence>
<name>D9QTX3_ACEAZ</name>
<feature type="domain" description="Flagellar basal body rod protein N-terminal" evidence="6">
    <location>
        <begin position="7"/>
        <end position="35"/>
    </location>
</feature>
<sequence>MIRSLWTAATGMKAQQLNIDTISNNLANVNTNGFKKSRVNFQDLMYQSLREAGTPNNQGSQVPAGIEVGHGVRPAATQKLFAQGSFQQTGNPLDMAIEGDGFFQVVRPNGQVGYTRDGSFKRDSNGRIVTSDGYPLASDITIPEDTTDVSITAEGRVMVKQPGNEEVTEVGQIELSRFSNPAGLKSIGRNLFAETPASGGPTVGVPAEDGFGTISQGYLEKGNVKVVEEMTNMIAAQRAYEVNSKAIKASDQMLQQANNLKR</sequence>
<feature type="domain" description="Flagellar hook protein FlgE/F/G-like D1" evidence="8">
    <location>
        <begin position="96"/>
        <end position="159"/>
    </location>
</feature>
<keyword evidence="9" id="KW-0969">Cilium</keyword>
<keyword evidence="9" id="KW-0966">Cell projection</keyword>
<evidence type="ECO:0000256" key="3">
    <source>
        <dbReference type="ARBA" id="ARBA00025933"/>
    </source>
</evidence>
<feature type="domain" description="Flagellar basal-body/hook protein C-terminal" evidence="7">
    <location>
        <begin position="216"/>
        <end position="260"/>
    </location>
</feature>
<dbReference type="Pfam" id="PF06429">
    <property type="entry name" value="Flg_bbr_C"/>
    <property type="match status" value="1"/>
</dbReference>
<dbReference type="PANTHER" id="PTHR30435">
    <property type="entry name" value="FLAGELLAR PROTEIN"/>
    <property type="match status" value="1"/>
</dbReference>
<dbReference type="InterPro" id="IPR020013">
    <property type="entry name" value="Flagellar_FlgE/F/G"/>
</dbReference>
<dbReference type="GO" id="GO:0009426">
    <property type="term" value="C:bacterial-type flagellum basal body, distal rod"/>
    <property type="evidence" value="ECO:0007669"/>
    <property type="project" value="UniProtKB-UniRule"/>
</dbReference>
<proteinExistence type="inferred from homology"/>
<evidence type="ECO:0000313" key="9">
    <source>
        <dbReference type="EMBL" id="ADL13694.1"/>
    </source>
</evidence>
<dbReference type="AlphaFoldDB" id="D9QTX3"/>
<dbReference type="Pfam" id="PF22692">
    <property type="entry name" value="LlgE_F_G_D1"/>
    <property type="match status" value="1"/>
</dbReference>
<dbReference type="eggNOG" id="COG4786">
    <property type="taxonomic scope" value="Bacteria"/>
</dbReference>
<dbReference type="InterPro" id="IPR012836">
    <property type="entry name" value="FlgF"/>
</dbReference>
<dbReference type="KEGG" id="aar:Acear_2208"/>
<dbReference type="HOGENOM" id="CLU_013687_0_1_9"/>
<dbReference type="InterPro" id="IPR012834">
    <property type="entry name" value="FlgG_G_neg"/>
</dbReference>
<evidence type="ECO:0000256" key="1">
    <source>
        <dbReference type="ARBA" id="ARBA00009677"/>
    </source>
</evidence>
<dbReference type="PANTHER" id="PTHR30435:SF19">
    <property type="entry name" value="FLAGELLAR BASAL-BODY ROD PROTEIN FLGG"/>
    <property type="match status" value="1"/>
</dbReference>
<dbReference type="Pfam" id="PF00460">
    <property type="entry name" value="Flg_bb_rod"/>
    <property type="match status" value="1"/>
</dbReference>